<feature type="domain" description="CARDB" evidence="3">
    <location>
        <begin position="44"/>
        <end position="122"/>
    </location>
</feature>
<dbReference type="PANTHER" id="PTHR35902:SF6">
    <property type="entry name" value="CONSERVED WITHIN P. AEROPHILUM"/>
    <property type="match status" value="1"/>
</dbReference>
<dbReference type="Proteomes" id="UP000642919">
    <property type="component" value="Unassembled WGS sequence"/>
</dbReference>
<dbReference type="OMA" id="YPAREYF"/>
<dbReference type="AlphaFoldDB" id="A0A841H9C1"/>
<feature type="region of interest" description="Disordered" evidence="1">
    <location>
        <begin position="343"/>
        <end position="371"/>
    </location>
</feature>
<evidence type="ECO:0000256" key="2">
    <source>
        <dbReference type="SAM" id="Phobius"/>
    </source>
</evidence>
<accession>A0A841H9C1</accession>
<dbReference type="InterPro" id="IPR011635">
    <property type="entry name" value="CARDB"/>
</dbReference>
<proteinExistence type="predicted"/>
<dbReference type="RefSeq" id="WP_010901943.1">
    <property type="nucleotide sequence ID" value="NZ_JACHGX010000002.1"/>
</dbReference>
<keyword evidence="2" id="KW-0812">Transmembrane</keyword>
<comment type="caution">
    <text evidence="4">The sequence shown here is derived from an EMBL/GenBank/DDBJ whole genome shotgun (WGS) entry which is preliminary data.</text>
</comment>
<dbReference type="GeneID" id="68692987"/>
<dbReference type="EMBL" id="JACHGX010000002">
    <property type="protein sequence ID" value="MBB6089357.1"/>
    <property type="molecule type" value="Genomic_DNA"/>
</dbReference>
<evidence type="ECO:0000256" key="1">
    <source>
        <dbReference type="SAM" id="MobiDB-lite"/>
    </source>
</evidence>
<protein>
    <recommendedName>
        <fullName evidence="3">CARDB domain-containing protein</fullName>
    </recommendedName>
</protein>
<reference evidence="4" key="1">
    <citation type="submission" date="2020-08" db="EMBL/GenBank/DDBJ databases">
        <title>Genomic Encyclopedia of Type Strains, Phase IV (KMG-IV): sequencing the most valuable type-strain genomes for metagenomic binning, comparative biology and taxonomic classification.</title>
        <authorList>
            <person name="Goeker M."/>
        </authorList>
    </citation>
    <scope>NUCLEOTIDE SEQUENCE</scope>
    <source>
        <strain evidence="4">DSM 669</strain>
    </source>
</reference>
<keyword evidence="2" id="KW-0472">Membrane</keyword>
<keyword evidence="2" id="KW-1133">Transmembrane helix</keyword>
<name>A0A841H9C1_HALSI</name>
<gene>
    <name evidence="4" type="ORF">HNR49_000713</name>
</gene>
<evidence type="ECO:0000313" key="4">
    <source>
        <dbReference type="EMBL" id="MBB6089357.1"/>
    </source>
</evidence>
<sequence>MTRRSRVGAGLAAIVLALAAVSAAAPIAGAQSAGSGAVSVTIGDVDVSPANPTTGTQVLITPSINNSGSASGSARVNEVTLRGDGLLATEDSLGRLGAGDSIEVPLSSTFTEPGDHQLSVHVRGLNPDGSVFYVQRSVYVTVDDRTSDVGVSARTTATNGSTDIQATITQYGTIPIKSGELQVVSDGRIVERAPVANVSESDSANVTFDGASIPSGELVIRGEYTLDDEHSTHTTNTTLTYQPQRSADVALTGVEASGGGTTYTISGDAANLGSADAASVRVNAVGDGLSANGGYFVGKIETSEFATFDMTVQADSAVDEIPITVNYSADGQRYSDVVTVDVSGASSGSATSPERAPGQQQKRAPSPSNGASGGGLPLFKIGGAVAVIAIVVVVVRRWRNP</sequence>
<dbReference type="InterPro" id="IPR013783">
    <property type="entry name" value="Ig-like_fold"/>
</dbReference>
<dbReference type="Gene3D" id="2.60.40.10">
    <property type="entry name" value="Immunoglobulins"/>
    <property type="match status" value="1"/>
</dbReference>
<evidence type="ECO:0000259" key="3">
    <source>
        <dbReference type="Pfam" id="PF07705"/>
    </source>
</evidence>
<dbReference type="Pfam" id="PF07705">
    <property type="entry name" value="CARDB"/>
    <property type="match status" value="1"/>
</dbReference>
<dbReference type="PANTHER" id="PTHR35902">
    <property type="entry name" value="S-LAYER DOMAIN-LIKE PROTEIN-RELATED"/>
    <property type="match status" value="1"/>
</dbReference>
<organism evidence="4 5">
    <name type="scientific">Halobacterium salinarum</name>
    <name type="common">Halobacterium halobium</name>
    <dbReference type="NCBI Taxonomy" id="2242"/>
    <lineage>
        <taxon>Archaea</taxon>
        <taxon>Methanobacteriati</taxon>
        <taxon>Methanobacteriota</taxon>
        <taxon>Stenosarchaea group</taxon>
        <taxon>Halobacteria</taxon>
        <taxon>Halobacteriales</taxon>
        <taxon>Halobacteriaceae</taxon>
        <taxon>Halobacterium</taxon>
    </lineage>
</organism>
<feature type="transmembrane region" description="Helical" evidence="2">
    <location>
        <begin position="375"/>
        <end position="395"/>
    </location>
</feature>
<evidence type="ECO:0000313" key="5">
    <source>
        <dbReference type="Proteomes" id="UP000642919"/>
    </source>
</evidence>
<feature type="compositionally biased region" description="Polar residues" evidence="1">
    <location>
        <begin position="344"/>
        <end position="363"/>
    </location>
</feature>